<dbReference type="EMBL" id="MFEI01000005">
    <property type="protein sequence ID" value="OGE81657.1"/>
    <property type="molecule type" value="Genomic_DNA"/>
</dbReference>
<comment type="caution">
    <text evidence="7">The sequence shown here is derived from an EMBL/GenBank/DDBJ whole genome shotgun (WGS) entry which is preliminary data.</text>
</comment>
<reference evidence="7 8" key="1">
    <citation type="journal article" date="2016" name="Nat. Commun.">
        <title>Thousands of microbial genomes shed light on interconnected biogeochemical processes in an aquifer system.</title>
        <authorList>
            <person name="Anantharaman K."/>
            <person name="Brown C.T."/>
            <person name="Hug L.A."/>
            <person name="Sharon I."/>
            <person name="Castelle C.J."/>
            <person name="Probst A.J."/>
            <person name="Thomas B.C."/>
            <person name="Singh A."/>
            <person name="Wilkins M.J."/>
            <person name="Karaoz U."/>
            <person name="Brodie E.L."/>
            <person name="Williams K.H."/>
            <person name="Hubbard S.S."/>
            <person name="Banfield J.F."/>
        </authorList>
    </citation>
    <scope>NUCLEOTIDE SEQUENCE [LARGE SCALE GENOMIC DNA]</scope>
</reference>
<evidence type="ECO:0000256" key="2">
    <source>
        <dbReference type="ARBA" id="ARBA00022730"/>
    </source>
</evidence>
<protein>
    <recommendedName>
        <fullName evidence="6">Small ribosomal subunit protein uS17</fullName>
    </recommendedName>
</protein>
<gene>
    <name evidence="6" type="primary">rpsQ</name>
    <name evidence="7" type="ORF">A2826_01475</name>
</gene>
<dbReference type="InterPro" id="IPR019984">
    <property type="entry name" value="Ribosomal_uS17_bact/chlr"/>
</dbReference>
<dbReference type="PANTHER" id="PTHR10744:SF1">
    <property type="entry name" value="SMALL RIBOSOMAL SUBUNIT PROTEIN US17M"/>
    <property type="match status" value="1"/>
</dbReference>
<dbReference type="PRINTS" id="PR00973">
    <property type="entry name" value="RIBOSOMALS17"/>
</dbReference>
<keyword evidence="3 6" id="KW-0694">RNA-binding</keyword>
<dbReference type="NCBIfam" id="NF004123">
    <property type="entry name" value="PRK05610.1"/>
    <property type="match status" value="1"/>
</dbReference>
<dbReference type="PANTHER" id="PTHR10744">
    <property type="entry name" value="40S RIBOSOMAL PROTEIN S11 FAMILY MEMBER"/>
    <property type="match status" value="1"/>
</dbReference>
<dbReference type="STRING" id="1817822.A2826_01475"/>
<dbReference type="CDD" id="cd00364">
    <property type="entry name" value="Ribosomal_uS17"/>
    <property type="match status" value="1"/>
</dbReference>
<dbReference type="GO" id="GO:0003735">
    <property type="term" value="F:structural constituent of ribosome"/>
    <property type="evidence" value="ECO:0007669"/>
    <property type="project" value="InterPro"/>
</dbReference>
<dbReference type="HAMAP" id="MF_01345_B">
    <property type="entry name" value="Ribosomal_uS17_B"/>
    <property type="match status" value="1"/>
</dbReference>
<evidence type="ECO:0000256" key="1">
    <source>
        <dbReference type="ARBA" id="ARBA00010254"/>
    </source>
</evidence>
<dbReference type="InterPro" id="IPR000266">
    <property type="entry name" value="Ribosomal_uS17"/>
</dbReference>
<dbReference type="GO" id="GO:0006412">
    <property type="term" value="P:translation"/>
    <property type="evidence" value="ECO:0007669"/>
    <property type="project" value="UniProtKB-UniRule"/>
</dbReference>
<evidence type="ECO:0000256" key="6">
    <source>
        <dbReference type="HAMAP-Rule" id="MF_01345"/>
    </source>
</evidence>
<comment type="subunit">
    <text evidence="6">Part of the 30S ribosomal subunit.</text>
</comment>
<evidence type="ECO:0000256" key="4">
    <source>
        <dbReference type="ARBA" id="ARBA00022980"/>
    </source>
</evidence>
<keyword evidence="4 6" id="KW-0689">Ribosomal protein</keyword>
<comment type="function">
    <text evidence="6">One of the primary rRNA binding proteins, it binds specifically to the 5'-end of 16S ribosomal RNA.</text>
</comment>
<dbReference type="GO" id="GO:0022627">
    <property type="term" value="C:cytosolic small ribosomal subunit"/>
    <property type="evidence" value="ECO:0007669"/>
    <property type="project" value="TreeGrafter"/>
</dbReference>
<dbReference type="InterPro" id="IPR012340">
    <property type="entry name" value="NA-bd_OB-fold"/>
</dbReference>
<evidence type="ECO:0000256" key="5">
    <source>
        <dbReference type="ARBA" id="ARBA00023274"/>
    </source>
</evidence>
<keyword evidence="5 6" id="KW-0687">Ribonucleoprotein</keyword>
<dbReference type="Proteomes" id="UP000177912">
    <property type="component" value="Unassembled WGS sequence"/>
</dbReference>
<evidence type="ECO:0000256" key="3">
    <source>
        <dbReference type="ARBA" id="ARBA00022884"/>
    </source>
</evidence>
<name>A0A1F5NVF4_9BACT</name>
<dbReference type="GO" id="GO:0019843">
    <property type="term" value="F:rRNA binding"/>
    <property type="evidence" value="ECO:0007669"/>
    <property type="project" value="UniProtKB-UniRule"/>
</dbReference>
<evidence type="ECO:0000313" key="8">
    <source>
        <dbReference type="Proteomes" id="UP000177912"/>
    </source>
</evidence>
<dbReference type="Pfam" id="PF00366">
    <property type="entry name" value="Ribosomal_S17"/>
    <property type="match status" value="1"/>
</dbReference>
<dbReference type="Gene3D" id="2.40.50.140">
    <property type="entry name" value="Nucleic acid-binding proteins"/>
    <property type="match status" value="1"/>
</dbReference>
<dbReference type="SUPFAM" id="SSF50249">
    <property type="entry name" value="Nucleic acid-binding proteins"/>
    <property type="match status" value="1"/>
</dbReference>
<proteinExistence type="inferred from homology"/>
<sequence>MTAEISSKLHHRVIGIVVSHKPQKTAVVKVVNQIVHPKYKKRYTIYSKYSAHDPNNICKEGDKVEIIPSKPFSKTKRFAVVRVIE</sequence>
<comment type="similarity">
    <text evidence="1 6">Belongs to the universal ribosomal protein uS17 family.</text>
</comment>
<dbReference type="AlphaFoldDB" id="A0A1F5NVF4"/>
<accession>A0A1F5NVF4</accession>
<keyword evidence="2 6" id="KW-0699">rRNA-binding</keyword>
<evidence type="ECO:0000313" key="7">
    <source>
        <dbReference type="EMBL" id="OGE81657.1"/>
    </source>
</evidence>
<organism evidence="7 8">
    <name type="scientific">Candidatus Doudnabacteria bacterium RIFCSPHIGHO2_01_FULL_43_23</name>
    <dbReference type="NCBI Taxonomy" id="1817822"/>
    <lineage>
        <taxon>Bacteria</taxon>
        <taxon>Candidatus Doudnaibacteriota</taxon>
    </lineage>
</organism>